<gene>
    <name evidence="2" type="ORF">E2C01_057519</name>
</gene>
<dbReference type="AlphaFoldDB" id="A0A5B7GT37"/>
<name>A0A5B7GT37_PORTR</name>
<keyword evidence="3" id="KW-1185">Reference proteome</keyword>
<accession>A0A5B7GT37</accession>
<dbReference type="EMBL" id="VSRR010020778">
    <property type="protein sequence ID" value="MPC63421.1"/>
    <property type="molecule type" value="Genomic_DNA"/>
</dbReference>
<dbReference type="Proteomes" id="UP000324222">
    <property type="component" value="Unassembled WGS sequence"/>
</dbReference>
<feature type="region of interest" description="Disordered" evidence="1">
    <location>
        <begin position="1"/>
        <end position="44"/>
    </location>
</feature>
<protein>
    <submittedName>
        <fullName evidence="2">Uncharacterized protein</fullName>
    </submittedName>
</protein>
<reference evidence="2 3" key="1">
    <citation type="submission" date="2019-05" db="EMBL/GenBank/DDBJ databases">
        <title>Another draft genome of Portunus trituberculatus and its Hox gene families provides insights of decapod evolution.</title>
        <authorList>
            <person name="Jeong J.-H."/>
            <person name="Song I."/>
            <person name="Kim S."/>
            <person name="Choi T."/>
            <person name="Kim D."/>
            <person name="Ryu S."/>
            <person name="Kim W."/>
        </authorList>
    </citation>
    <scope>NUCLEOTIDE SEQUENCE [LARGE SCALE GENOMIC DNA]</scope>
    <source>
        <tissue evidence="2">Muscle</tissue>
    </source>
</reference>
<comment type="caution">
    <text evidence="2">The sequence shown here is derived from an EMBL/GenBank/DDBJ whole genome shotgun (WGS) entry which is preliminary data.</text>
</comment>
<feature type="compositionally biased region" description="Polar residues" evidence="1">
    <location>
        <begin position="1"/>
        <end position="28"/>
    </location>
</feature>
<feature type="compositionally biased region" description="Low complexity" evidence="1">
    <location>
        <begin position="80"/>
        <end position="117"/>
    </location>
</feature>
<proteinExistence type="predicted"/>
<organism evidence="2 3">
    <name type="scientific">Portunus trituberculatus</name>
    <name type="common">Swimming crab</name>
    <name type="synonym">Neptunus trituberculatus</name>
    <dbReference type="NCBI Taxonomy" id="210409"/>
    <lineage>
        <taxon>Eukaryota</taxon>
        <taxon>Metazoa</taxon>
        <taxon>Ecdysozoa</taxon>
        <taxon>Arthropoda</taxon>
        <taxon>Crustacea</taxon>
        <taxon>Multicrustacea</taxon>
        <taxon>Malacostraca</taxon>
        <taxon>Eumalacostraca</taxon>
        <taxon>Eucarida</taxon>
        <taxon>Decapoda</taxon>
        <taxon>Pleocyemata</taxon>
        <taxon>Brachyura</taxon>
        <taxon>Eubrachyura</taxon>
        <taxon>Portunoidea</taxon>
        <taxon>Portunidae</taxon>
        <taxon>Portuninae</taxon>
        <taxon>Portunus</taxon>
    </lineage>
</organism>
<evidence type="ECO:0000313" key="2">
    <source>
        <dbReference type="EMBL" id="MPC63421.1"/>
    </source>
</evidence>
<evidence type="ECO:0000313" key="3">
    <source>
        <dbReference type="Proteomes" id="UP000324222"/>
    </source>
</evidence>
<feature type="region of interest" description="Disordered" evidence="1">
    <location>
        <begin position="65"/>
        <end position="117"/>
    </location>
</feature>
<evidence type="ECO:0000256" key="1">
    <source>
        <dbReference type="SAM" id="MobiDB-lite"/>
    </source>
</evidence>
<sequence>MINKDTNSHYSFVQFPSTSDLSKASTETKPPVISDARPSRTAPAWRRAAPLAYGIKVYSITTTPTTSTCSLRTPLPPLPGSQLSSVLHSTPLPSTPLRSLSAAPPLPHAGSPSPHIS</sequence>